<reference evidence="2 3" key="1">
    <citation type="submission" date="2020-11" db="EMBL/GenBank/DDBJ databases">
        <title>Description of Pontivivens ytuae sp. nov. isolated from deep sea sediment of Mariana Trench.</title>
        <authorList>
            <person name="Wang Z."/>
            <person name="Sun Q.-L."/>
            <person name="Xu X.-D."/>
            <person name="Tang Y.-Z."/>
            <person name="Zhang J."/>
        </authorList>
    </citation>
    <scope>NUCLEOTIDE SEQUENCE [LARGE SCALE GENOMIC DNA]</scope>
    <source>
        <strain evidence="2 3">MT2928</strain>
    </source>
</reference>
<proteinExistence type="predicted"/>
<dbReference type="KEGG" id="poz:I0K15_19950"/>
<organism evidence="2 3">
    <name type="scientific">Pontivivens ytuae</name>
    <dbReference type="NCBI Taxonomy" id="2789856"/>
    <lineage>
        <taxon>Bacteria</taxon>
        <taxon>Pseudomonadati</taxon>
        <taxon>Pseudomonadota</taxon>
        <taxon>Alphaproteobacteria</taxon>
        <taxon>Rhodobacterales</taxon>
        <taxon>Paracoccaceae</taxon>
        <taxon>Pontivivens</taxon>
    </lineage>
</organism>
<evidence type="ECO:0000313" key="3">
    <source>
        <dbReference type="Proteomes" id="UP000594800"/>
    </source>
</evidence>
<dbReference type="Proteomes" id="UP000594800">
    <property type="component" value="Chromosome"/>
</dbReference>
<keyword evidence="1" id="KW-0732">Signal</keyword>
<keyword evidence="3" id="KW-1185">Reference proteome</keyword>
<evidence type="ECO:0000256" key="1">
    <source>
        <dbReference type="SAM" id="SignalP"/>
    </source>
</evidence>
<dbReference type="RefSeq" id="WP_196103222.1">
    <property type="nucleotide sequence ID" value="NZ_CP064942.1"/>
</dbReference>
<evidence type="ECO:0000313" key="2">
    <source>
        <dbReference type="EMBL" id="QPH54013.1"/>
    </source>
</evidence>
<dbReference type="EMBL" id="CP064942">
    <property type="protein sequence ID" value="QPH54013.1"/>
    <property type="molecule type" value="Genomic_DNA"/>
</dbReference>
<gene>
    <name evidence="2" type="ORF">I0K15_19950</name>
</gene>
<feature type="signal peptide" evidence="1">
    <location>
        <begin position="1"/>
        <end position="19"/>
    </location>
</feature>
<sequence length="112" mass="11917">MRPRLLLILAALVAAPLAAETPLPEIAAGLPDQVAEANAAFNARVQARFALPLAEDDLIAVLETDGFAVDRSVSFADIERRDGLCLRRYRVVWNNEGGTVDAIGGAYGLVCP</sequence>
<accession>A0A7S9LRP6</accession>
<protein>
    <submittedName>
        <fullName evidence="2">Uncharacterized protein</fullName>
    </submittedName>
</protein>
<dbReference type="AlphaFoldDB" id="A0A7S9LRP6"/>
<name>A0A7S9LRP6_9RHOB</name>
<feature type="chain" id="PRO_5032889963" evidence="1">
    <location>
        <begin position="20"/>
        <end position="112"/>
    </location>
</feature>